<proteinExistence type="predicted"/>
<evidence type="ECO:0000313" key="1">
    <source>
        <dbReference type="EMBL" id="RFA11060.1"/>
    </source>
</evidence>
<protein>
    <recommendedName>
        <fullName evidence="3">Glycosyl transferase</fullName>
    </recommendedName>
</protein>
<evidence type="ECO:0000313" key="2">
    <source>
        <dbReference type="Proteomes" id="UP000256486"/>
    </source>
</evidence>
<dbReference type="OrthoDB" id="9807209at2"/>
<gene>
    <name evidence="1" type="ORF">B7R54_03065</name>
</gene>
<organism evidence="1 2">
    <name type="scientific">Subtercola boreus</name>
    <dbReference type="NCBI Taxonomy" id="120213"/>
    <lineage>
        <taxon>Bacteria</taxon>
        <taxon>Bacillati</taxon>
        <taxon>Actinomycetota</taxon>
        <taxon>Actinomycetes</taxon>
        <taxon>Micrococcales</taxon>
        <taxon>Microbacteriaceae</taxon>
        <taxon>Subtercola</taxon>
    </lineage>
</organism>
<accession>A0A3E0VNJ3</accession>
<dbReference type="Gene3D" id="3.40.50.2000">
    <property type="entry name" value="Glycogen Phosphorylase B"/>
    <property type="match status" value="1"/>
</dbReference>
<dbReference type="SUPFAM" id="SSF53756">
    <property type="entry name" value="UDP-Glycosyltransferase/glycogen phosphorylase"/>
    <property type="match status" value="1"/>
</dbReference>
<comment type="caution">
    <text evidence="1">The sequence shown here is derived from an EMBL/GenBank/DDBJ whole genome shotgun (WGS) entry which is preliminary data.</text>
</comment>
<name>A0A3E0VNJ3_9MICO</name>
<dbReference type="EMBL" id="NBWZ01000001">
    <property type="protein sequence ID" value="RFA11060.1"/>
    <property type="molecule type" value="Genomic_DNA"/>
</dbReference>
<dbReference type="AlphaFoldDB" id="A0A3E0VNJ3"/>
<sequence>MTMASLVMDLAAEAYSVRYICLAKTSGSRGANTLVEKPQVSAPRLLLKSARERRSLVHTRFTVPGITSAIEASDADTFVADHSYMAEPFAASSRAGDDLRVNSVVSESYVWSSSHGVVGRAQKAAIERDQLRVARLARSLATYDAEEAVEYRAQGVSHARWLELSLEPAPSHDHTGSAPRLAFMGDRTWAPNQEGYEQLLQWWPRIAQGIPDAELIIIGRPAKLLPLPEGVRDLGFVDDLDAALNSSRAILAPIRTGGGVRVKILDAAKRGIPLVATRTAIGSLAEMFSLEASDTEDAFVEAARRMLLDPEASRREGARLYQQNRERWESRVPHTAVAEWLA</sequence>
<dbReference type="Proteomes" id="UP000256486">
    <property type="component" value="Unassembled WGS sequence"/>
</dbReference>
<keyword evidence="2" id="KW-1185">Reference proteome</keyword>
<reference evidence="1 2" key="1">
    <citation type="submission" date="2017-04" db="EMBL/GenBank/DDBJ databases">
        <title>Comparative genome analysis of Subtercola boreus.</title>
        <authorList>
            <person name="Cho Y.-J."/>
            <person name="Cho A."/>
            <person name="Kim O.-S."/>
            <person name="Lee J.-I."/>
        </authorList>
    </citation>
    <scope>NUCLEOTIDE SEQUENCE [LARGE SCALE GENOMIC DNA]</scope>
    <source>
        <strain evidence="1 2">K300</strain>
    </source>
</reference>
<evidence type="ECO:0008006" key="3">
    <source>
        <dbReference type="Google" id="ProtNLM"/>
    </source>
</evidence>
<dbReference type="Pfam" id="PF13692">
    <property type="entry name" value="Glyco_trans_1_4"/>
    <property type="match status" value="1"/>
</dbReference>